<evidence type="ECO:0000313" key="4">
    <source>
        <dbReference type="Proteomes" id="UP000538292"/>
    </source>
</evidence>
<name>A0A7W1XRA5_9BACL</name>
<dbReference type="AlphaFoldDB" id="A0A7W1XRA5"/>
<dbReference type="GO" id="GO:0047617">
    <property type="term" value="F:fatty acyl-CoA hydrolase activity"/>
    <property type="evidence" value="ECO:0007669"/>
    <property type="project" value="TreeGrafter"/>
</dbReference>
<dbReference type="PANTHER" id="PTHR31793">
    <property type="entry name" value="4-HYDROXYBENZOYL-COA THIOESTERASE FAMILY MEMBER"/>
    <property type="match status" value="1"/>
</dbReference>
<dbReference type="InterPro" id="IPR006684">
    <property type="entry name" value="YbgC/YbaW"/>
</dbReference>
<comment type="similarity">
    <text evidence="1">Belongs to the 4-hydroxybenzoyl-CoA thioesterase family.</text>
</comment>
<keyword evidence="4" id="KW-1185">Reference proteome</keyword>
<dbReference type="Gene3D" id="3.10.129.10">
    <property type="entry name" value="Hotdog Thioesterase"/>
    <property type="match status" value="1"/>
</dbReference>
<dbReference type="RefSeq" id="WP_181738254.1">
    <property type="nucleotide sequence ID" value="NZ_JACEOL010000014.1"/>
</dbReference>
<dbReference type="Proteomes" id="UP000538292">
    <property type="component" value="Unassembled WGS sequence"/>
</dbReference>
<evidence type="ECO:0000313" key="3">
    <source>
        <dbReference type="EMBL" id="MBA4601600.1"/>
    </source>
</evidence>
<keyword evidence="2" id="KW-0378">Hydrolase</keyword>
<dbReference type="InterPro" id="IPR050563">
    <property type="entry name" value="4-hydroxybenzoyl-CoA_TE"/>
</dbReference>
<evidence type="ECO:0000256" key="2">
    <source>
        <dbReference type="ARBA" id="ARBA00022801"/>
    </source>
</evidence>
<sequence>MMENLAETKLRVRYQETDQMGVVYHANYLVWFEVGRTEMMRERGFSYKDLEARGLLLPVVDIHCKYEYPARYDDPVIVRTKIGEFNRSKIIFSYEVIHQETGRRLAKGESIHLWVNQEMKRVNLKHSFPELYMQLSRLTAKGGE</sequence>
<evidence type="ECO:0000256" key="1">
    <source>
        <dbReference type="ARBA" id="ARBA00005953"/>
    </source>
</evidence>
<proteinExistence type="inferred from homology"/>
<dbReference type="Pfam" id="PF13279">
    <property type="entry name" value="4HBT_2"/>
    <property type="match status" value="1"/>
</dbReference>
<dbReference type="InterPro" id="IPR008272">
    <property type="entry name" value="HB-CoA_thioesterase_AS"/>
</dbReference>
<dbReference type="CDD" id="cd00586">
    <property type="entry name" value="4HBT"/>
    <property type="match status" value="1"/>
</dbReference>
<organism evidence="3 4">
    <name type="scientific">Thermoactinomyces mirandus</name>
    <dbReference type="NCBI Taxonomy" id="2756294"/>
    <lineage>
        <taxon>Bacteria</taxon>
        <taxon>Bacillati</taxon>
        <taxon>Bacillota</taxon>
        <taxon>Bacilli</taxon>
        <taxon>Bacillales</taxon>
        <taxon>Thermoactinomycetaceae</taxon>
        <taxon>Thermoactinomyces</taxon>
    </lineage>
</organism>
<reference evidence="3 4" key="1">
    <citation type="submission" date="2020-07" db="EMBL/GenBank/DDBJ databases">
        <title>Thermoactinomyces phylogeny.</title>
        <authorList>
            <person name="Dunlap C."/>
        </authorList>
    </citation>
    <scope>NUCLEOTIDE SEQUENCE [LARGE SCALE GENOMIC DNA]</scope>
    <source>
        <strain evidence="3 4">AMNI-1</strain>
    </source>
</reference>
<dbReference type="EMBL" id="JACEOL010000014">
    <property type="protein sequence ID" value="MBA4601600.1"/>
    <property type="molecule type" value="Genomic_DNA"/>
</dbReference>
<dbReference type="InterPro" id="IPR029069">
    <property type="entry name" value="HotDog_dom_sf"/>
</dbReference>
<dbReference type="SUPFAM" id="SSF54637">
    <property type="entry name" value="Thioesterase/thiol ester dehydrase-isomerase"/>
    <property type="match status" value="1"/>
</dbReference>
<dbReference type="PROSITE" id="PS01328">
    <property type="entry name" value="4HBCOA_THIOESTERASE"/>
    <property type="match status" value="1"/>
</dbReference>
<protein>
    <submittedName>
        <fullName evidence="3">Acyl-CoA thioesterase</fullName>
    </submittedName>
</protein>
<dbReference type="PIRSF" id="PIRSF003230">
    <property type="entry name" value="YbgC"/>
    <property type="match status" value="1"/>
</dbReference>
<accession>A0A7W1XRA5</accession>
<dbReference type="NCBIfam" id="TIGR00051">
    <property type="entry name" value="YbgC/FadM family acyl-CoA thioesterase"/>
    <property type="match status" value="1"/>
</dbReference>
<gene>
    <name evidence="3" type="ORF">H2C83_04540</name>
</gene>
<dbReference type="PANTHER" id="PTHR31793:SF27">
    <property type="entry name" value="NOVEL THIOESTERASE SUPERFAMILY DOMAIN AND SAPOSIN A-TYPE DOMAIN CONTAINING PROTEIN (0610012H03RIK)"/>
    <property type="match status" value="1"/>
</dbReference>
<comment type="caution">
    <text evidence="3">The sequence shown here is derived from an EMBL/GenBank/DDBJ whole genome shotgun (WGS) entry which is preliminary data.</text>
</comment>